<comment type="catalytic activity">
    <reaction evidence="10">
        <text>Fe-coproporphyrin III + 2 H2O2 + 2 H(+) = heme b + 2 CO2 + 4 H2O</text>
        <dbReference type="Rhea" id="RHEA:56516"/>
        <dbReference type="ChEBI" id="CHEBI:15377"/>
        <dbReference type="ChEBI" id="CHEBI:15378"/>
        <dbReference type="ChEBI" id="CHEBI:16240"/>
        <dbReference type="ChEBI" id="CHEBI:16526"/>
        <dbReference type="ChEBI" id="CHEBI:60344"/>
        <dbReference type="ChEBI" id="CHEBI:68438"/>
        <dbReference type="EC" id="1.3.98.5"/>
    </reaction>
    <physiologicalReaction direction="left-to-right" evidence="10">
        <dbReference type="Rhea" id="RHEA:56517"/>
    </physiologicalReaction>
</comment>
<evidence type="ECO:0000256" key="6">
    <source>
        <dbReference type="ARBA" id="ARBA00023004"/>
    </source>
</evidence>
<dbReference type="RefSeq" id="WP_204699282.1">
    <property type="nucleotide sequence ID" value="NZ_JAFBEC010000013.1"/>
</dbReference>
<evidence type="ECO:0000256" key="10">
    <source>
        <dbReference type="ARBA" id="ARBA00049896"/>
    </source>
</evidence>
<dbReference type="Gene3D" id="3.30.70.1030">
    <property type="entry name" value="Apc35880, domain 1"/>
    <property type="match status" value="2"/>
</dbReference>
<keyword evidence="7 12" id="KW-0350">Heme biosynthesis</keyword>
<organism evidence="13 14">
    <name type="scientific">Geomicrobium sediminis</name>
    <dbReference type="NCBI Taxonomy" id="1347788"/>
    <lineage>
        <taxon>Bacteria</taxon>
        <taxon>Bacillati</taxon>
        <taxon>Bacillota</taxon>
        <taxon>Bacilli</taxon>
        <taxon>Bacillales</taxon>
        <taxon>Geomicrobium</taxon>
    </lineage>
</organism>
<dbReference type="EC" id="1.3.98.5" evidence="11 12"/>
<evidence type="ECO:0000256" key="5">
    <source>
        <dbReference type="ARBA" id="ARBA00023002"/>
    </source>
</evidence>
<evidence type="ECO:0000256" key="1">
    <source>
        <dbReference type="ARBA" id="ARBA00009276"/>
    </source>
</evidence>
<dbReference type="InterPro" id="IPR011008">
    <property type="entry name" value="Dimeric_a/b-barrel"/>
</dbReference>
<dbReference type="SUPFAM" id="SSF54909">
    <property type="entry name" value="Dimeric alpha+beta barrel"/>
    <property type="match status" value="1"/>
</dbReference>
<dbReference type="NCBIfam" id="NF008913">
    <property type="entry name" value="PRK12276.1"/>
    <property type="match status" value="1"/>
</dbReference>
<proteinExistence type="inferred from homology"/>
<evidence type="ECO:0000313" key="13">
    <source>
        <dbReference type="EMBL" id="MBM7634471.1"/>
    </source>
</evidence>
<dbReference type="Pfam" id="PF06778">
    <property type="entry name" value="Chlor_dismutase"/>
    <property type="match status" value="1"/>
</dbReference>
<feature type="binding site" evidence="12">
    <location>
        <begin position="144"/>
        <end position="148"/>
    </location>
    <ligand>
        <name>Fe-coproporphyrin III</name>
        <dbReference type="ChEBI" id="CHEBI:68438"/>
    </ligand>
</feature>
<keyword evidence="5 12" id="KW-0560">Oxidoreductase</keyword>
<evidence type="ECO:0000256" key="2">
    <source>
        <dbReference type="ARBA" id="ARBA00014413"/>
    </source>
</evidence>
<keyword evidence="3 12" id="KW-0349">Heme</keyword>
<dbReference type="PANTHER" id="PTHR36843:SF1">
    <property type="entry name" value="COPROHEME DECARBOXYLASE"/>
    <property type="match status" value="1"/>
</dbReference>
<feature type="binding site" evidence="12">
    <location>
        <position position="130"/>
    </location>
    <ligand>
        <name>Fe-coproporphyrin III</name>
        <dbReference type="ChEBI" id="CHEBI:68438"/>
    </ligand>
</feature>
<accession>A0ABS2PHA2</accession>
<name>A0ABS2PHA2_9BACL</name>
<feature type="active site" evidence="12">
    <location>
        <position position="144"/>
    </location>
</feature>
<keyword evidence="14" id="KW-1185">Reference proteome</keyword>
<dbReference type="InterPro" id="IPR031332">
    <property type="entry name" value="CHDC"/>
</dbReference>
<comment type="function">
    <text evidence="12">Involved in coproporphyrin-dependent heme b biosynthesis. Catalyzes the decarboxylation of Fe-coproporphyrin III (coproheme) to heme b (protoheme IX), the last step of the pathway. The reaction occurs in a stepwise manner with a three-propionate intermediate.</text>
</comment>
<feature type="binding site" description="axial binding residue" evidence="12">
    <location>
        <position position="171"/>
    </location>
    <ligand>
        <name>Fe-coproporphyrin III</name>
        <dbReference type="ChEBI" id="CHEBI:68438"/>
    </ligand>
    <ligandPart>
        <name>Fe</name>
        <dbReference type="ChEBI" id="CHEBI:18248"/>
    </ligandPart>
</feature>
<evidence type="ECO:0000256" key="4">
    <source>
        <dbReference type="ARBA" id="ARBA00022723"/>
    </source>
</evidence>
<sequence length="249" mass="29284">MAEPAETIDGWYSLHDFRTFDWAAWKRVPAEERGQIVAEFKEMIEDWMHNEERGEGSYALYSIVGQKADIMFMLLRPTMQELNEIENAFNQTRFAEFTIPSYSYVSVVELGKYMYRGDGDPLDDPGIRERVFPVLPKWEHICFYPMDKKREGEDNWYMTPAKERGQMMYSHGMVGRKYAGKVKQVITGSVGFDDWEWGVTLFAHDVLQFKKLVYEMRFDEVSARFADFGSFYVGNVLTLEDVDFYFKAR</sequence>
<dbReference type="HAMAP" id="MF_01442">
    <property type="entry name" value="Coproheme_decarbox_1"/>
    <property type="match status" value="1"/>
</dbReference>
<keyword evidence="4 12" id="KW-0479">Metal-binding</keyword>
<evidence type="ECO:0000256" key="8">
    <source>
        <dbReference type="ARBA" id="ARBA00029882"/>
    </source>
</evidence>
<evidence type="ECO:0000313" key="14">
    <source>
        <dbReference type="Proteomes" id="UP000741863"/>
    </source>
</evidence>
<keyword evidence="6 12" id="KW-0408">Iron</keyword>
<evidence type="ECO:0000256" key="7">
    <source>
        <dbReference type="ARBA" id="ARBA00023133"/>
    </source>
</evidence>
<dbReference type="GO" id="GO:0050587">
    <property type="term" value="F:chlorite O2-lyase activity"/>
    <property type="evidence" value="ECO:0007669"/>
    <property type="project" value="UniProtKB-EC"/>
</dbReference>
<dbReference type="PANTHER" id="PTHR36843">
    <property type="entry name" value="HEME-DEPENDENT PEROXIDASE YWFI-RELATED"/>
    <property type="match status" value="1"/>
</dbReference>
<dbReference type="InterPro" id="IPR010644">
    <property type="entry name" value="ChdC/CLD"/>
</dbReference>
<comment type="caution">
    <text evidence="13">The sequence shown here is derived from an EMBL/GenBank/DDBJ whole genome shotgun (WGS) entry which is preliminary data.</text>
</comment>
<dbReference type="EMBL" id="JAFBEC010000013">
    <property type="protein sequence ID" value="MBM7634471.1"/>
    <property type="molecule type" value="Genomic_DNA"/>
</dbReference>
<comment type="catalytic activity">
    <reaction evidence="12">
        <text>harderoheme III + H2O2 + H(+) = heme b + CO2 + 2 H2O</text>
        <dbReference type="Rhea" id="RHEA:57944"/>
        <dbReference type="ChEBI" id="CHEBI:15377"/>
        <dbReference type="ChEBI" id="CHEBI:15378"/>
        <dbReference type="ChEBI" id="CHEBI:16240"/>
        <dbReference type="ChEBI" id="CHEBI:16526"/>
        <dbReference type="ChEBI" id="CHEBI:60344"/>
        <dbReference type="ChEBI" id="CHEBI:142463"/>
    </reaction>
</comment>
<feature type="binding site" evidence="12">
    <location>
        <position position="184"/>
    </location>
    <ligand>
        <name>Fe-coproporphyrin III</name>
        <dbReference type="ChEBI" id="CHEBI:68438"/>
    </ligand>
</feature>
<feature type="binding site" evidence="12">
    <location>
        <position position="222"/>
    </location>
    <ligand>
        <name>Fe-coproporphyrin III</name>
        <dbReference type="ChEBI" id="CHEBI:68438"/>
    </ligand>
</feature>
<comment type="pathway">
    <text evidence="12">Porphyrin-containing compound metabolism; protoheme biosynthesis.</text>
</comment>
<dbReference type="Proteomes" id="UP000741863">
    <property type="component" value="Unassembled WGS sequence"/>
</dbReference>
<reference evidence="13 14" key="1">
    <citation type="submission" date="2021-01" db="EMBL/GenBank/DDBJ databases">
        <title>Genomic Encyclopedia of Type Strains, Phase IV (KMG-IV): sequencing the most valuable type-strain genomes for metagenomic binning, comparative biology and taxonomic classification.</title>
        <authorList>
            <person name="Goeker M."/>
        </authorList>
    </citation>
    <scope>NUCLEOTIDE SEQUENCE [LARGE SCALE GENOMIC DNA]</scope>
    <source>
        <strain evidence="13 14">DSM 25540</strain>
    </source>
</reference>
<evidence type="ECO:0000256" key="12">
    <source>
        <dbReference type="HAMAP-Rule" id="MF_01442"/>
    </source>
</evidence>
<evidence type="ECO:0000256" key="9">
    <source>
        <dbReference type="ARBA" id="ARBA00030236"/>
    </source>
</evidence>
<evidence type="ECO:0000256" key="3">
    <source>
        <dbReference type="ARBA" id="ARBA00022617"/>
    </source>
</evidence>
<evidence type="ECO:0000256" key="11">
    <source>
        <dbReference type="ARBA" id="ARBA00050019"/>
    </source>
</evidence>
<protein>
    <recommendedName>
        <fullName evidence="2 12">Coproheme decarboxylase</fullName>
        <ecNumber evidence="11 12">1.3.98.5</ecNumber>
    </recommendedName>
    <alternativeName>
        <fullName evidence="8 12">Coproheme III oxidative decarboxylase</fullName>
    </alternativeName>
    <alternativeName>
        <fullName evidence="9 12">Hydrogen peroxide-dependent heme synthase</fullName>
    </alternativeName>
</protein>
<gene>
    <name evidence="12" type="primary">chdC</name>
    <name evidence="13" type="ORF">JOD17_003590</name>
</gene>
<comment type="similarity">
    <text evidence="1 12">Belongs to the ChdC family. Type 1 subfamily.</text>
</comment>
<comment type="cofactor">
    <cofactor evidence="12">
        <name>Fe-coproporphyrin III</name>
        <dbReference type="ChEBI" id="CHEBI:68438"/>
    </cofactor>
    <text evidence="12">Fe-coproporphyrin III acts as both substrate and redox cofactor.</text>
</comment>
<comment type="catalytic activity">
    <reaction evidence="12">
        <text>Fe-coproporphyrin III + H2O2 + H(+) = harderoheme III + CO2 + 2 H2O</text>
        <dbReference type="Rhea" id="RHEA:57940"/>
        <dbReference type="ChEBI" id="CHEBI:15377"/>
        <dbReference type="ChEBI" id="CHEBI:15378"/>
        <dbReference type="ChEBI" id="CHEBI:16240"/>
        <dbReference type="ChEBI" id="CHEBI:16526"/>
        <dbReference type="ChEBI" id="CHEBI:68438"/>
        <dbReference type="ChEBI" id="CHEBI:142463"/>
    </reaction>
</comment>